<keyword evidence="2" id="KW-0479">Metal-binding</keyword>
<comment type="caution">
    <text evidence="5">The sequence shown here is derived from an EMBL/GenBank/DDBJ whole genome shotgun (WGS) entry which is preliminary data.</text>
</comment>
<evidence type="ECO:0000313" key="6">
    <source>
        <dbReference type="Proteomes" id="UP001275049"/>
    </source>
</evidence>
<evidence type="ECO:0000256" key="2">
    <source>
        <dbReference type="HAMAP-Rule" id="MF_01139"/>
    </source>
</evidence>
<evidence type="ECO:0000256" key="3">
    <source>
        <dbReference type="SAM" id="MobiDB-lite"/>
    </source>
</evidence>
<comment type="subunit">
    <text evidence="2">Homodimer.</text>
</comment>
<dbReference type="FunFam" id="3.40.1180.10:FF:000001">
    <property type="entry name" value="(2E,6E)-farnesyl-diphosphate-specific ditrans,polycis-undecaprenyl-diphosphate synthase"/>
    <property type="match status" value="1"/>
</dbReference>
<dbReference type="CDD" id="cd00475">
    <property type="entry name" value="Cis_IPPS"/>
    <property type="match status" value="1"/>
</dbReference>
<feature type="region of interest" description="Disordered" evidence="3">
    <location>
        <begin position="34"/>
        <end position="58"/>
    </location>
</feature>
<keyword evidence="6" id="KW-1185">Reference proteome</keyword>
<dbReference type="Proteomes" id="UP001281731">
    <property type="component" value="Unassembled WGS sequence"/>
</dbReference>
<name>A0AAW9HLR3_9ACTO</name>
<feature type="binding site" evidence="2">
    <location>
        <position position="121"/>
    </location>
    <ligand>
        <name>substrate</name>
    </ligand>
</feature>
<evidence type="ECO:0000313" key="5">
    <source>
        <dbReference type="EMBL" id="MDY5154591.1"/>
    </source>
</evidence>
<comment type="cofactor">
    <cofactor evidence="2">
        <name>Mg(2+)</name>
        <dbReference type="ChEBI" id="CHEBI:18420"/>
    </cofactor>
    <text evidence="2">Binds 2 magnesium ions per subunit.</text>
</comment>
<feature type="binding site" evidence="2">
    <location>
        <position position="70"/>
    </location>
    <ligand>
        <name>Mg(2+)</name>
        <dbReference type="ChEBI" id="CHEBI:18420"/>
    </ligand>
</feature>
<dbReference type="RefSeq" id="WP_102165806.1">
    <property type="nucleotide sequence ID" value="NZ_CAMYCL010000031.1"/>
</dbReference>
<feature type="binding site" evidence="2">
    <location>
        <position position="257"/>
    </location>
    <ligand>
        <name>Mg(2+)</name>
        <dbReference type="ChEBI" id="CHEBI:18420"/>
    </ligand>
</feature>
<feature type="binding site" evidence="2">
    <location>
        <position position="75"/>
    </location>
    <ligand>
        <name>substrate</name>
    </ligand>
</feature>
<feature type="binding site" evidence="2">
    <location>
        <position position="238"/>
    </location>
    <ligand>
        <name>substrate</name>
    </ligand>
</feature>
<dbReference type="GO" id="GO:0033850">
    <property type="term" value="F:Z-farnesyl diphosphate synthase activity"/>
    <property type="evidence" value="ECO:0007669"/>
    <property type="project" value="TreeGrafter"/>
</dbReference>
<sequence>MNPEAPRQPHANTTRECPDSSVHTDNVVLAAEHSDTSAQPHHETPTPEHRPGLTPPHLRKIPDHVAIVMDGNGRWANKRGKPRTEGHKMGERSLMDVIAGAREVGIKELSVYAFSTENWRRSPREVAFLMGFSRDIIRTNRNQLHSWNVQVRWCGREGRLWSSVLKEIREAVALTQHNTGLVLNLCINYGGHSEIVDATRAIAEKVARGELQPSKITEKTVAEHLYSPAMRPVDLLIRTGGELRTSNFLMWESAYAELYFSPLPWPEFERGALWTACVDYESRDRRFGGAVDKVDKMNKVAGEE</sequence>
<dbReference type="GO" id="GO:0008834">
    <property type="term" value="F:ditrans,polycis-undecaprenyl-diphosphate synthase [(2E,6E)-farnesyl-diphosphate specific] activity"/>
    <property type="evidence" value="ECO:0007669"/>
    <property type="project" value="TreeGrafter"/>
</dbReference>
<dbReference type="PANTHER" id="PTHR10291">
    <property type="entry name" value="DEHYDRODOLICHYL DIPHOSPHATE SYNTHASE FAMILY MEMBER"/>
    <property type="match status" value="1"/>
</dbReference>
<proteinExistence type="inferred from homology"/>
<evidence type="ECO:0000313" key="7">
    <source>
        <dbReference type="Proteomes" id="UP001281731"/>
    </source>
</evidence>
<feature type="binding site" evidence="2">
    <location>
        <position position="119"/>
    </location>
    <ligand>
        <name>substrate</name>
    </ligand>
</feature>
<dbReference type="Proteomes" id="UP001275049">
    <property type="component" value="Unassembled WGS sequence"/>
</dbReference>
<dbReference type="InterPro" id="IPR036424">
    <property type="entry name" value="UPP_synth-like_sf"/>
</dbReference>
<dbReference type="GO" id="GO:0030145">
    <property type="term" value="F:manganese ion binding"/>
    <property type="evidence" value="ECO:0007669"/>
    <property type="project" value="TreeGrafter"/>
</dbReference>
<dbReference type="InterPro" id="IPR018520">
    <property type="entry name" value="UPP_synth-like_CS"/>
</dbReference>
<keyword evidence="1 2" id="KW-0808">Transferase</keyword>
<accession>A0AAW9HLR3</accession>
<reference evidence="5 6" key="1">
    <citation type="submission" date="2023-10" db="EMBL/GenBank/DDBJ databases">
        <title>Whole Genome based description of the genera Actinobaculum and Actinotignum reveals a complex phylogenetic relationship within the species included in the genus Actinotignum.</title>
        <authorList>
            <person name="Jensen C.S."/>
            <person name="Dargis R."/>
            <person name="Kemp M."/>
            <person name="Christensen J.J."/>
        </authorList>
    </citation>
    <scope>NUCLEOTIDE SEQUENCE</scope>
    <source>
        <strain evidence="5">SLA_B511</strain>
        <strain evidence="4 6">SLA_B974</strain>
    </source>
</reference>
<keyword evidence="2" id="KW-0460">Magnesium</keyword>
<feature type="compositionally biased region" description="Basic and acidic residues" evidence="3">
    <location>
        <begin position="34"/>
        <end position="51"/>
    </location>
</feature>
<dbReference type="GO" id="GO:0000287">
    <property type="term" value="F:magnesium ion binding"/>
    <property type="evidence" value="ECO:0007669"/>
    <property type="project" value="UniProtKB-UniRule"/>
</dbReference>
<dbReference type="GO" id="GO:0005829">
    <property type="term" value="C:cytosol"/>
    <property type="evidence" value="ECO:0007669"/>
    <property type="project" value="TreeGrafter"/>
</dbReference>
<feature type="region of interest" description="Disordered" evidence="3">
    <location>
        <begin position="1"/>
        <end position="21"/>
    </location>
</feature>
<dbReference type="EMBL" id="JAWNGC010000002">
    <property type="protein sequence ID" value="MDY5154591.1"/>
    <property type="molecule type" value="Genomic_DNA"/>
</dbReference>
<comment type="similarity">
    <text evidence="2">Belongs to the UPP synthase family.</text>
</comment>
<feature type="binding site" evidence="2">
    <location>
        <position position="87"/>
    </location>
    <ligand>
        <name>substrate</name>
    </ligand>
</feature>
<comment type="function">
    <text evidence="2">Catalyzes the condensation of isopentenyl diphosphate (IPP) with allylic pyrophosphates generating different type of terpenoids.</text>
</comment>
<dbReference type="Pfam" id="PF01255">
    <property type="entry name" value="Prenyltransf"/>
    <property type="match status" value="1"/>
</dbReference>
<feature type="binding site" evidence="2">
    <location>
        <begin position="244"/>
        <end position="246"/>
    </location>
    <ligand>
        <name>substrate</name>
    </ligand>
</feature>
<dbReference type="EMBL" id="JAWNGA010000010">
    <property type="protein sequence ID" value="MDY5133356.1"/>
    <property type="molecule type" value="Genomic_DNA"/>
</dbReference>
<evidence type="ECO:0000313" key="4">
    <source>
        <dbReference type="EMBL" id="MDY5133356.1"/>
    </source>
</evidence>
<evidence type="ECO:0000256" key="1">
    <source>
        <dbReference type="ARBA" id="ARBA00022679"/>
    </source>
</evidence>
<feature type="binding site" evidence="2">
    <location>
        <begin position="71"/>
        <end position="74"/>
    </location>
    <ligand>
        <name>substrate</name>
    </ligand>
</feature>
<organism evidence="5 7">
    <name type="scientific">Actinotignum urinale</name>
    <dbReference type="NCBI Taxonomy" id="190146"/>
    <lineage>
        <taxon>Bacteria</taxon>
        <taxon>Bacillati</taxon>
        <taxon>Actinomycetota</taxon>
        <taxon>Actinomycetes</taxon>
        <taxon>Actinomycetales</taxon>
        <taxon>Actinomycetaceae</taxon>
        <taxon>Actinotignum</taxon>
    </lineage>
</organism>
<dbReference type="HAMAP" id="MF_01139">
    <property type="entry name" value="ISPT"/>
    <property type="match status" value="1"/>
</dbReference>
<dbReference type="PANTHER" id="PTHR10291:SF0">
    <property type="entry name" value="DEHYDRODOLICHYL DIPHOSPHATE SYNTHASE 2"/>
    <property type="match status" value="1"/>
</dbReference>
<dbReference type="InterPro" id="IPR001441">
    <property type="entry name" value="UPP_synth-like"/>
</dbReference>
<dbReference type="NCBIfam" id="TIGR00055">
    <property type="entry name" value="uppS"/>
    <property type="match status" value="1"/>
</dbReference>
<gene>
    <name evidence="5" type="primary">uppS</name>
    <name evidence="5" type="ORF">R6G80_02475</name>
    <name evidence="4" type="ORF">R6G86_06355</name>
</gene>
<dbReference type="EC" id="2.5.1.-" evidence="2"/>
<feature type="active site" evidence="2">
    <location>
        <position position="70"/>
    </location>
</feature>
<protein>
    <recommendedName>
        <fullName evidence="2">Isoprenyl transferase</fullName>
        <ecNumber evidence="2">2.5.1.-</ecNumber>
    </recommendedName>
</protein>
<dbReference type="GO" id="GO:0005886">
    <property type="term" value="C:plasma membrane"/>
    <property type="evidence" value="ECO:0007669"/>
    <property type="project" value="TreeGrafter"/>
</dbReference>
<dbReference type="AlphaFoldDB" id="A0AAW9HLR3"/>
<dbReference type="GO" id="GO:0016094">
    <property type="term" value="P:polyprenol biosynthetic process"/>
    <property type="evidence" value="ECO:0007669"/>
    <property type="project" value="TreeGrafter"/>
</dbReference>
<feature type="active site" description="Proton acceptor" evidence="2">
    <location>
        <position position="118"/>
    </location>
</feature>
<dbReference type="PROSITE" id="PS01066">
    <property type="entry name" value="UPP_SYNTHASE"/>
    <property type="match status" value="1"/>
</dbReference>
<feature type="binding site" evidence="2">
    <location>
        <position position="83"/>
    </location>
    <ligand>
        <name>substrate</name>
    </ligand>
</feature>
<dbReference type="Gene3D" id="3.40.1180.10">
    <property type="entry name" value="Decaprenyl diphosphate synthase-like"/>
    <property type="match status" value="1"/>
</dbReference>
<dbReference type="SUPFAM" id="SSF64005">
    <property type="entry name" value="Undecaprenyl diphosphate synthase"/>
    <property type="match status" value="1"/>
</dbReference>
<feature type="binding site" evidence="2">
    <location>
        <begin position="115"/>
        <end position="117"/>
    </location>
    <ligand>
        <name>substrate</name>
    </ligand>
</feature>